<sequence length="131" mass="14416">MGLLADDKEFIDAIIESSNLGSGFQLRKLFVTLLLMNTMARPDEVWIKTWKLLSDDILYQKIKELALPGLRIEDSEIQNLCLLEVEALLISNGKSFKDFPTKCCNGEEDEKVGSEVYDEMKGGGGGGVGVG</sequence>
<comment type="caution">
    <text evidence="1">The sequence shown here is derived from an EMBL/GenBank/DDBJ whole genome shotgun (WGS) entry which is preliminary data.</text>
</comment>
<protein>
    <submittedName>
        <fullName evidence="1">Uncharacterized protein</fullName>
    </submittedName>
</protein>
<keyword evidence="2" id="KW-1185">Reference proteome</keyword>
<dbReference type="AlphaFoldDB" id="A0AAN9RJF1"/>
<proteinExistence type="predicted"/>
<dbReference type="Proteomes" id="UP001374584">
    <property type="component" value="Unassembled WGS sequence"/>
</dbReference>
<reference evidence="1 2" key="1">
    <citation type="submission" date="2024-01" db="EMBL/GenBank/DDBJ databases">
        <title>The genomes of 5 underutilized Papilionoideae crops provide insights into root nodulation and disease resistanc.</title>
        <authorList>
            <person name="Jiang F."/>
        </authorList>
    </citation>
    <scope>NUCLEOTIDE SEQUENCE [LARGE SCALE GENOMIC DNA]</scope>
    <source>
        <strain evidence="1">JINMINGXINNONG_FW02</strain>
        <tissue evidence="1">Leaves</tissue>
    </source>
</reference>
<evidence type="ECO:0000313" key="2">
    <source>
        <dbReference type="Proteomes" id="UP001374584"/>
    </source>
</evidence>
<organism evidence="1 2">
    <name type="scientific">Phaseolus coccineus</name>
    <name type="common">Scarlet runner bean</name>
    <name type="synonym">Phaseolus multiflorus</name>
    <dbReference type="NCBI Taxonomy" id="3886"/>
    <lineage>
        <taxon>Eukaryota</taxon>
        <taxon>Viridiplantae</taxon>
        <taxon>Streptophyta</taxon>
        <taxon>Embryophyta</taxon>
        <taxon>Tracheophyta</taxon>
        <taxon>Spermatophyta</taxon>
        <taxon>Magnoliopsida</taxon>
        <taxon>eudicotyledons</taxon>
        <taxon>Gunneridae</taxon>
        <taxon>Pentapetalae</taxon>
        <taxon>rosids</taxon>
        <taxon>fabids</taxon>
        <taxon>Fabales</taxon>
        <taxon>Fabaceae</taxon>
        <taxon>Papilionoideae</taxon>
        <taxon>50 kb inversion clade</taxon>
        <taxon>NPAAA clade</taxon>
        <taxon>indigoferoid/millettioid clade</taxon>
        <taxon>Phaseoleae</taxon>
        <taxon>Phaseolus</taxon>
    </lineage>
</organism>
<gene>
    <name evidence="1" type="ORF">VNO80_04111</name>
</gene>
<dbReference type="EMBL" id="JAYMYR010000002">
    <property type="protein sequence ID" value="KAK7378665.1"/>
    <property type="molecule type" value="Genomic_DNA"/>
</dbReference>
<evidence type="ECO:0000313" key="1">
    <source>
        <dbReference type="EMBL" id="KAK7378665.1"/>
    </source>
</evidence>
<name>A0AAN9RJF1_PHACN</name>
<accession>A0AAN9RJF1</accession>